<evidence type="ECO:0000256" key="2">
    <source>
        <dbReference type="ARBA" id="ARBA00008806"/>
    </source>
</evidence>
<evidence type="ECO:0000256" key="3">
    <source>
        <dbReference type="ARBA" id="ARBA00022475"/>
    </source>
</evidence>
<proteinExistence type="inferred from homology"/>
<dbReference type="InterPro" id="IPR000182">
    <property type="entry name" value="GNAT_dom"/>
</dbReference>
<dbReference type="InterPro" id="IPR016181">
    <property type="entry name" value="Acyl_CoA_acyltransferase"/>
</dbReference>
<keyword evidence="10" id="KW-0012">Acyltransferase</keyword>
<feature type="transmembrane region" description="Helical" evidence="8">
    <location>
        <begin position="68"/>
        <end position="87"/>
    </location>
</feature>
<keyword evidence="6 8" id="KW-0472">Membrane</keyword>
<accession>A0ABW7G3H9</accession>
<evidence type="ECO:0000259" key="9">
    <source>
        <dbReference type="PROSITE" id="PS51186"/>
    </source>
</evidence>
<evidence type="ECO:0000313" key="10">
    <source>
        <dbReference type="EMBL" id="MFG6456461.1"/>
    </source>
</evidence>
<feature type="compositionally biased region" description="Polar residues" evidence="7">
    <location>
        <begin position="474"/>
        <end position="485"/>
    </location>
</feature>
<dbReference type="Gene3D" id="3.40.50.300">
    <property type="entry name" value="P-loop containing nucleotide triphosphate hydrolases"/>
    <property type="match status" value="1"/>
</dbReference>
<dbReference type="InterPro" id="IPR003688">
    <property type="entry name" value="TraG/VirD4"/>
</dbReference>
<sequence length="1317" mass="142309">MKKELKHPLTVAAIVCGALLLFAVANYLAGVMLFVSFKQSPLKAGLFTIEQAYFSYTEPAILLRVKTLFFMSMLLCFGGTFAAYMSVRDRITNKTLFGKARFATRKDIQNEKLDGDKGVVIGRFKDRLLRLGGYEFVLLAAPTRTGKGVGFCVPNLLQFAGSAVVLDIKGENYNLTSEFRRRYLGNEIIYFNPFSASTHRWNPLSYVSTDPNFRANDLMALATIIYPVNEKDPFWSDAAKNLFIGLGLLVLETPELSPTIGEILRQGSGKGMAIDEYLRKVMDLRAAGDRPLSSVCRDALNRFLNSGEQALKGVHATFTASLTPWANAVIDKATSGDDFDLRDVRRKKMTIYLNIPAGEILQAAPIIKLFFSQLINENVKELPEQNPELKHQCLLLMDEFTAMGKVDIIAKGVGYMAGYNMRLAIVIQDKNQLEAVYGKEDAHNIVSNMGAVIYFTPSQISEAEEYSKMIGNDTVATSSHSTPQGSLFGVKSDGGNPSTTEQYQSRAIMLPQELLQMSKDLELIVRSGMPVIRADKIRYFTDPYFSERFTAVPMHEVNVGGDRRKVPIPAALPSGDWAPYHAAVASSEFYATALKHETSPPVAGPALPAPAVPAPQAAPLPAPAAVARPPATSVHPLLKDLPSQALPYDTLHEALQLSAPATHAVPTVTVAKAYIDAIVAYWRLFAERGALTADEPVLLIELQPADGEFTWKLLLALQERLALLGDGFPPLRYVACTSDTDHAHTLEAHPYFADLVASGVFTAMPREELLSSDDPLLSVNPIVVVAEALFSALPHTLVSMAHDVPAVGQVKARASAGGDARVTLEAEWPALNMTRHSPMLQSWLDACARSASPSTLRLPLAGAEVLEAVHRLAEGRFLLLAADAAVSREPDVRAGALALPKDLAVPPPPLRANYHALVALARKMALEVSLESGGDSAPDLLLIMGPMPGHIGDLTRLADPLAGIRQASAEAALLRSGGAPSAGQCLAALRRAEHDPHVLLAMYDTLAALDWADAGLPHRAWHHALEQAWRLALPVATGHAVHSAVAALAVQLGHFALAREAVGAGRAVAGDHVQDLHLEALCGLHTGDYDAAHRALARAEAVAGGETDATHRQIAVELYRREQALTSTPWFDHAGAVAGPLRLQPLAAHHAAALWMQSQGTDLTHALRRANWTSLDDTAAWIASVADDERAVACVVLHEAWGEIGMVGVDTLGDAGWFHFWIAAEHQAREYGPAAARLLLAMLRRAGLRHVFAAVEHTNRRSLGALTRLGFHALDVATPPGDDDTRVLHHGRPSDVTPEVLDALNRLRAEQAALAPA</sequence>
<dbReference type="Pfam" id="PF13302">
    <property type="entry name" value="Acetyltransf_3"/>
    <property type="match status" value="1"/>
</dbReference>
<dbReference type="RefSeq" id="WP_394487210.1">
    <property type="nucleotide sequence ID" value="NZ_JBIGIA010000004.1"/>
</dbReference>
<keyword evidence="4 8" id="KW-0812">Transmembrane</keyword>
<keyword evidence="11" id="KW-1185">Reference proteome</keyword>
<dbReference type="PROSITE" id="PS51186">
    <property type="entry name" value="GNAT"/>
    <property type="match status" value="1"/>
</dbReference>
<comment type="subcellular location">
    <subcellularLocation>
        <location evidence="1">Cell membrane</location>
        <topology evidence="1">Multi-pass membrane protein</topology>
    </subcellularLocation>
</comment>
<dbReference type="PANTHER" id="PTHR37937:SF1">
    <property type="entry name" value="CONJUGATIVE TRANSFER: DNA TRANSPORT"/>
    <property type="match status" value="1"/>
</dbReference>
<feature type="region of interest" description="Disordered" evidence="7">
    <location>
        <begin position="474"/>
        <end position="500"/>
    </location>
</feature>
<name>A0ABW7G3H9_9BURK</name>
<dbReference type="Gene3D" id="3.40.630.30">
    <property type="match status" value="1"/>
</dbReference>
<feature type="domain" description="N-acetyltransferase" evidence="9">
    <location>
        <begin position="1141"/>
        <end position="1293"/>
    </location>
</feature>
<dbReference type="Pfam" id="PF02534">
    <property type="entry name" value="T4SS-DNA_transf"/>
    <property type="match status" value="1"/>
</dbReference>
<dbReference type="InterPro" id="IPR051539">
    <property type="entry name" value="T4SS-coupling_protein"/>
</dbReference>
<organism evidence="10 11">
    <name type="scientific">Pelomonas nitida</name>
    <dbReference type="NCBI Taxonomy" id="3299027"/>
    <lineage>
        <taxon>Bacteria</taxon>
        <taxon>Pseudomonadati</taxon>
        <taxon>Pseudomonadota</taxon>
        <taxon>Betaproteobacteria</taxon>
        <taxon>Burkholderiales</taxon>
        <taxon>Sphaerotilaceae</taxon>
        <taxon>Roseateles</taxon>
    </lineage>
</organism>
<evidence type="ECO:0000256" key="6">
    <source>
        <dbReference type="ARBA" id="ARBA00023136"/>
    </source>
</evidence>
<protein>
    <submittedName>
        <fullName evidence="10">GNAT family N-acetyltransferase</fullName>
        <ecNumber evidence="10">2.3.1.-</ecNumber>
    </submittedName>
</protein>
<comment type="caution">
    <text evidence="10">The sequence shown here is derived from an EMBL/GenBank/DDBJ whole genome shotgun (WGS) entry which is preliminary data.</text>
</comment>
<dbReference type="CDD" id="cd01127">
    <property type="entry name" value="TrwB_TraG_TraD_VirD4"/>
    <property type="match status" value="1"/>
</dbReference>
<evidence type="ECO:0000256" key="7">
    <source>
        <dbReference type="SAM" id="MobiDB-lite"/>
    </source>
</evidence>
<dbReference type="EMBL" id="JBIGIA010000004">
    <property type="protein sequence ID" value="MFG6456461.1"/>
    <property type="molecule type" value="Genomic_DNA"/>
</dbReference>
<gene>
    <name evidence="10" type="ORF">ACG00X_06415</name>
</gene>
<evidence type="ECO:0000256" key="1">
    <source>
        <dbReference type="ARBA" id="ARBA00004651"/>
    </source>
</evidence>
<evidence type="ECO:0000256" key="5">
    <source>
        <dbReference type="ARBA" id="ARBA00022989"/>
    </source>
</evidence>
<dbReference type="SUPFAM" id="SSF55729">
    <property type="entry name" value="Acyl-CoA N-acyltransferases (Nat)"/>
    <property type="match status" value="1"/>
</dbReference>
<reference evidence="10 11" key="1">
    <citation type="submission" date="2024-09" db="EMBL/GenBank/DDBJ databases">
        <title>Novel species of the genus Pelomonas and Roseateles isolated from streams.</title>
        <authorList>
            <person name="Lu H."/>
        </authorList>
    </citation>
    <scope>NUCLEOTIDE SEQUENCE [LARGE SCALE GENOMIC DNA]</scope>
    <source>
        <strain evidence="10 11">BYS96W</strain>
    </source>
</reference>
<dbReference type="InterPro" id="IPR027417">
    <property type="entry name" value="P-loop_NTPase"/>
</dbReference>
<keyword evidence="3" id="KW-1003">Cell membrane</keyword>
<dbReference type="GO" id="GO:0016746">
    <property type="term" value="F:acyltransferase activity"/>
    <property type="evidence" value="ECO:0007669"/>
    <property type="project" value="UniProtKB-KW"/>
</dbReference>
<keyword evidence="10" id="KW-0808">Transferase</keyword>
<feature type="transmembrane region" description="Helical" evidence="8">
    <location>
        <begin position="12"/>
        <end position="37"/>
    </location>
</feature>
<dbReference type="PANTHER" id="PTHR37937">
    <property type="entry name" value="CONJUGATIVE TRANSFER: DNA TRANSPORT"/>
    <property type="match status" value="1"/>
</dbReference>
<dbReference type="SUPFAM" id="SSF52540">
    <property type="entry name" value="P-loop containing nucleoside triphosphate hydrolases"/>
    <property type="match status" value="1"/>
</dbReference>
<comment type="similarity">
    <text evidence="2">Belongs to the VirD4/TraG family.</text>
</comment>
<dbReference type="EC" id="2.3.1.-" evidence="10"/>
<evidence type="ECO:0000256" key="4">
    <source>
        <dbReference type="ARBA" id="ARBA00022692"/>
    </source>
</evidence>
<evidence type="ECO:0000256" key="8">
    <source>
        <dbReference type="SAM" id="Phobius"/>
    </source>
</evidence>
<dbReference type="Proteomes" id="UP001606305">
    <property type="component" value="Unassembled WGS sequence"/>
</dbReference>
<keyword evidence="5 8" id="KW-1133">Transmembrane helix</keyword>
<evidence type="ECO:0000313" key="11">
    <source>
        <dbReference type="Proteomes" id="UP001606305"/>
    </source>
</evidence>